<proteinExistence type="predicted"/>
<reference evidence="1 2" key="1">
    <citation type="submission" date="2016-05" db="EMBL/GenBank/DDBJ databases">
        <title>Microbial solvent formation.</title>
        <authorList>
            <person name="Poehlein A."/>
            <person name="Montoya Solano J.D."/>
            <person name="Flitsch S."/>
            <person name="Krabben P."/>
            <person name="Duerre P."/>
            <person name="Daniel R."/>
        </authorList>
    </citation>
    <scope>NUCLEOTIDE SEQUENCE [LARGE SCALE GENOMIC DNA]</scope>
    <source>
        <strain evidence="1 2">L1-8</strain>
    </source>
</reference>
<name>A0A1S8NDC2_CLOSA</name>
<comment type="caution">
    <text evidence="1">The sequence shown here is derived from an EMBL/GenBank/DDBJ whole genome shotgun (WGS) entry which is preliminary data.</text>
</comment>
<accession>A0A1S8NDC2</accession>
<evidence type="ECO:0000313" key="2">
    <source>
        <dbReference type="Proteomes" id="UP000191154"/>
    </source>
</evidence>
<dbReference type="RefSeq" id="WP_077864535.1">
    <property type="nucleotide sequence ID" value="NZ_LZYZ01000002.1"/>
</dbReference>
<organism evidence="1 2">
    <name type="scientific">Clostridium saccharobutylicum</name>
    <dbReference type="NCBI Taxonomy" id="169679"/>
    <lineage>
        <taxon>Bacteria</taxon>
        <taxon>Bacillati</taxon>
        <taxon>Bacillota</taxon>
        <taxon>Clostridia</taxon>
        <taxon>Eubacteriales</taxon>
        <taxon>Clostridiaceae</taxon>
        <taxon>Clostridium</taxon>
    </lineage>
</organism>
<evidence type="ECO:0000313" key="1">
    <source>
        <dbReference type="EMBL" id="OOM14261.1"/>
    </source>
</evidence>
<protein>
    <submittedName>
        <fullName evidence="1">Uncharacterized protein</fullName>
    </submittedName>
</protein>
<dbReference type="Proteomes" id="UP000191154">
    <property type="component" value="Unassembled WGS sequence"/>
</dbReference>
<dbReference type="EMBL" id="LZYZ01000002">
    <property type="protein sequence ID" value="OOM14261.1"/>
    <property type="molecule type" value="Genomic_DNA"/>
</dbReference>
<gene>
    <name evidence="1" type="ORF">CLOSAC_11340</name>
</gene>
<sequence length="77" mass="9073">MENNVYISLKSGKEIEIKDFQYVTYPSPTNKNDITIVKAFENFYLYNKHFTFVGKHVTLSLNSNEIEFVKFLRTSNN</sequence>
<dbReference type="AlphaFoldDB" id="A0A1S8NDC2"/>